<reference evidence="6" key="1">
    <citation type="journal article" date="2019" name="Int. J. Syst. Evol. Microbiol.">
        <title>The Global Catalogue of Microorganisms (GCM) 10K type strain sequencing project: providing services to taxonomists for standard genome sequencing and annotation.</title>
        <authorList>
            <consortium name="The Broad Institute Genomics Platform"/>
            <consortium name="The Broad Institute Genome Sequencing Center for Infectious Disease"/>
            <person name="Wu L."/>
            <person name="Ma J."/>
        </authorList>
    </citation>
    <scope>NUCLEOTIDE SEQUENCE [LARGE SCALE GENOMIC DNA]</scope>
    <source>
        <strain evidence="6">CCUG 52537</strain>
    </source>
</reference>
<evidence type="ECO:0000256" key="3">
    <source>
        <dbReference type="ARBA" id="ARBA00023163"/>
    </source>
</evidence>
<dbReference type="RefSeq" id="WP_381492661.1">
    <property type="nucleotide sequence ID" value="NZ_JBHTIK010000011.1"/>
</dbReference>
<dbReference type="InterPro" id="IPR016032">
    <property type="entry name" value="Sig_transdc_resp-reg_C-effctor"/>
</dbReference>
<keyword evidence="3" id="KW-0804">Transcription</keyword>
<evidence type="ECO:0000259" key="4">
    <source>
        <dbReference type="SMART" id="SM00421"/>
    </source>
</evidence>
<gene>
    <name evidence="5" type="ORF">ACFQ00_15355</name>
</gene>
<evidence type="ECO:0000256" key="1">
    <source>
        <dbReference type="ARBA" id="ARBA00023015"/>
    </source>
</evidence>
<evidence type="ECO:0000313" key="5">
    <source>
        <dbReference type="EMBL" id="MFD0849710.1"/>
    </source>
</evidence>
<dbReference type="Gene3D" id="3.30.450.80">
    <property type="entry name" value="Transcription factor LuxR-like, autoinducer-binding domain"/>
    <property type="match status" value="1"/>
</dbReference>
<feature type="domain" description="HTH luxR-type" evidence="4">
    <location>
        <begin position="178"/>
        <end position="235"/>
    </location>
</feature>
<sequence length="249" mass="27700">MVATFDFGVYEEGFRSARGPETVAVLLTAAAHDLGFEQFMIGHHVDPAAPPRHTFQLSNYHPDWVEQAILKRHFEVDPVYIAAMRTATGLQWSEVPRLLRLSPRQSRILERAQAYGLCTGYTVPFNVPGEPRGSCSFGTRSPERLRRNALPIAASIGGYAFEAMRRLVQPAEGGPAPPPALSQREHIALVRVAQGKTDIEISMMEKIAPSTAHERVENVRRAYGGAQRPYLVARALYDGQISFREIFES</sequence>
<organism evidence="5 6">
    <name type="scientific">Sphingosinicella xenopeptidilytica</name>
    <dbReference type="NCBI Taxonomy" id="364098"/>
    <lineage>
        <taxon>Bacteria</taxon>
        <taxon>Pseudomonadati</taxon>
        <taxon>Pseudomonadota</taxon>
        <taxon>Alphaproteobacteria</taxon>
        <taxon>Sphingomonadales</taxon>
        <taxon>Sphingosinicellaceae</taxon>
        <taxon>Sphingosinicella</taxon>
    </lineage>
</organism>
<dbReference type="SUPFAM" id="SSF46894">
    <property type="entry name" value="C-terminal effector domain of the bipartite response regulators"/>
    <property type="match status" value="1"/>
</dbReference>
<dbReference type="SMART" id="SM00421">
    <property type="entry name" value="HTH_LUXR"/>
    <property type="match status" value="1"/>
</dbReference>
<dbReference type="Pfam" id="PF03472">
    <property type="entry name" value="Autoind_bind"/>
    <property type="match status" value="1"/>
</dbReference>
<keyword evidence="6" id="KW-1185">Reference proteome</keyword>
<evidence type="ECO:0000256" key="2">
    <source>
        <dbReference type="ARBA" id="ARBA00023125"/>
    </source>
</evidence>
<dbReference type="InterPro" id="IPR036693">
    <property type="entry name" value="TF_LuxR_autoind-bd_dom_sf"/>
</dbReference>
<keyword evidence="2" id="KW-0238">DNA-binding</keyword>
<comment type="caution">
    <text evidence="5">The sequence shown here is derived from an EMBL/GenBank/DDBJ whole genome shotgun (WGS) entry which is preliminary data.</text>
</comment>
<dbReference type="InterPro" id="IPR005143">
    <property type="entry name" value="TF_LuxR_autoind-bd_dom"/>
</dbReference>
<dbReference type="InterPro" id="IPR000792">
    <property type="entry name" value="Tscrpt_reg_LuxR_C"/>
</dbReference>
<dbReference type="SUPFAM" id="SSF75516">
    <property type="entry name" value="Pheromone-binding domain of LuxR-like quorum-sensing transcription factors"/>
    <property type="match status" value="1"/>
</dbReference>
<evidence type="ECO:0000313" key="6">
    <source>
        <dbReference type="Proteomes" id="UP001597124"/>
    </source>
</evidence>
<dbReference type="Proteomes" id="UP001597124">
    <property type="component" value="Unassembled WGS sequence"/>
</dbReference>
<dbReference type="EMBL" id="JBHTIK010000011">
    <property type="protein sequence ID" value="MFD0849710.1"/>
    <property type="molecule type" value="Genomic_DNA"/>
</dbReference>
<dbReference type="InterPro" id="IPR036388">
    <property type="entry name" value="WH-like_DNA-bd_sf"/>
</dbReference>
<accession>A0ABW3C5L3</accession>
<proteinExistence type="predicted"/>
<keyword evidence="1" id="KW-0805">Transcription regulation</keyword>
<dbReference type="Gene3D" id="1.10.10.10">
    <property type="entry name" value="Winged helix-like DNA-binding domain superfamily/Winged helix DNA-binding domain"/>
    <property type="match status" value="1"/>
</dbReference>
<protein>
    <submittedName>
        <fullName evidence="5">Autoinducer binding domain-containing protein</fullName>
    </submittedName>
</protein>
<name>A0ABW3C5L3_SPHXN</name>